<keyword evidence="1" id="KW-0472">Membrane</keyword>
<accession>A0A0K0GFB9</accession>
<gene>
    <name evidence="2" type="ordered locus">PXO_03465</name>
</gene>
<dbReference type="EMBL" id="CP000967">
    <property type="protein sequence ID" value="ACD56686.1"/>
    <property type="molecule type" value="Genomic_DNA"/>
</dbReference>
<protein>
    <submittedName>
        <fullName evidence="2">Uncharacterized protein</fullName>
    </submittedName>
</protein>
<dbReference type="AlphaFoldDB" id="A0A0K0GFB9"/>
<dbReference type="KEGG" id="xop:PXO_03465"/>
<name>A0A0K0GFB9_XANOP</name>
<keyword evidence="1" id="KW-1133">Transmembrane helix</keyword>
<feature type="transmembrane region" description="Helical" evidence="1">
    <location>
        <begin position="15"/>
        <end position="38"/>
    </location>
</feature>
<sequence length="77" mass="8134">MWSAHAALPTNRPAAIAATMTVCFQTIIVVLHAVNAWLRLAARSAVSGLTADLLGLDPDAVRQVQSDAGAHRRQSSD</sequence>
<evidence type="ECO:0000313" key="3">
    <source>
        <dbReference type="Proteomes" id="UP000001740"/>
    </source>
</evidence>
<evidence type="ECO:0000313" key="2">
    <source>
        <dbReference type="EMBL" id="ACD56686.1"/>
    </source>
</evidence>
<evidence type="ECO:0000256" key="1">
    <source>
        <dbReference type="SAM" id="Phobius"/>
    </source>
</evidence>
<reference evidence="2 3" key="1">
    <citation type="journal article" date="2008" name="BMC Genomics">
        <title>Genome sequence and rapid evolution of the rice pathogen Xanthomonas oryzae pv. oryzae PXO99A.</title>
        <authorList>
            <person name="Salzberg S.L."/>
            <person name="Sommer D.D."/>
            <person name="Schatz M.C."/>
            <person name="Phillippy A.M."/>
            <person name="Rabinowicz P.D."/>
            <person name="Tsuge S."/>
            <person name="Furutani A."/>
            <person name="Ochiai H."/>
            <person name="Delcher A.L."/>
            <person name="Kelley D."/>
            <person name="Madupu R."/>
            <person name="Puiu D."/>
            <person name="Radune D."/>
            <person name="Shumway M."/>
            <person name="Trapnell C."/>
            <person name="Aparna G."/>
            <person name="Jha G."/>
            <person name="Pandey A."/>
            <person name="Patil P.B."/>
            <person name="Ishihara H."/>
            <person name="Meyer D.F."/>
            <person name="Szurek B."/>
            <person name="Verdier V."/>
            <person name="Koebnik R."/>
            <person name="Dow J.M."/>
            <person name="Ryan R.P."/>
            <person name="Hirata H."/>
            <person name="Tsuyumu S."/>
            <person name="Won Lee S."/>
            <person name="Seo Y.S."/>
            <person name="Sriariyanum M."/>
            <person name="Ronald P.C."/>
            <person name="Sonti R.V."/>
            <person name="Van Sluys M.A."/>
            <person name="Leach J.E."/>
            <person name="White F.F."/>
            <person name="Bogdanove A.J."/>
        </authorList>
    </citation>
    <scope>NUCLEOTIDE SEQUENCE [LARGE SCALE GENOMIC DNA]</scope>
    <source>
        <strain evidence="2 3">PXO99A</strain>
    </source>
</reference>
<keyword evidence="1" id="KW-0812">Transmembrane</keyword>
<dbReference type="HOGENOM" id="CLU_2637199_0_0_6"/>
<organism evidence="2 3">
    <name type="scientific">Xanthomonas oryzae pv. oryzae (strain PXO99A)</name>
    <dbReference type="NCBI Taxonomy" id="360094"/>
    <lineage>
        <taxon>Bacteria</taxon>
        <taxon>Pseudomonadati</taxon>
        <taxon>Pseudomonadota</taxon>
        <taxon>Gammaproteobacteria</taxon>
        <taxon>Lysobacterales</taxon>
        <taxon>Lysobacteraceae</taxon>
        <taxon>Xanthomonas</taxon>
    </lineage>
</organism>
<proteinExistence type="predicted"/>
<dbReference type="Proteomes" id="UP000001740">
    <property type="component" value="Chromosome"/>
</dbReference>